<dbReference type="InterPro" id="IPR011009">
    <property type="entry name" value="Kinase-like_dom_sf"/>
</dbReference>
<keyword evidence="1" id="KW-0547">Nucleotide-binding</keyword>
<dbReference type="PROSITE" id="PS00107">
    <property type="entry name" value="PROTEIN_KINASE_ATP"/>
    <property type="match status" value="1"/>
</dbReference>
<dbReference type="InParanoid" id="A0A409YDN2"/>
<reference evidence="3 4" key="1">
    <citation type="journal article" date="2018" name="Evol. Lett.">
        <title>Horizontal gene cluster transfer increased hallucinogenic mushroom diversity.</title>
        <authorList>
            <person name="Reynolds H.T."/>
            <person name="Vijayakumar V."/>
            <person name="Gluck-Thaler E."/>
            <person name="Korotkin H.B."/>
            <person name="Matheny P.B."/>
            <person name="Slot J.C."/>
        </authorList>
    </citation>
    <scope>NUCLEOTIDE SEQUENCE [LARGE SCALE GENOMIC DNA]</scope>
    <source>
        <strain evidence="3 4">2629</strain>
    </source>
</reference>
<keyword evidence="1" id="KW-0067">ATP-binding</keyword>
<dbReference type="SUPFAM" id="SSF56112">
    <property type="entry name" value="Protein kinase-like (PK-like)"/>
    <property type="match status" value="1"/>
</dbReference>
<dbReference type="AlphaFoldDB" id="A0A409YDN2"/>
<dbReference type="Gene3D" id="3.40.50.1000">
    <property type="entry name" value="HAD superfamily/HAD-like"/>
    <property type="match status" value="2"/>
</dbReference>
<dbReference type="STRING" id="181874.A0A409YDN2"/>
<dbReference type="Proteomes" id="UP000284842">
    <property type="component" value="Unassembled WGS sequence"/>
</dbReference>
<dbReference type="SUPFAM" id="SSF56784">
    <property type="entry name" value="HAD-like"/>
    <property type="match status" value="1"/>
</dbReference>
<evidence type="ECO:0000313" key="3">
    <source>
        <dbReference type="EMBL" id="PPR01110.1"/>
    </source>
</evidence>
<dbReference type="PANTHER" id="PTHR17901">
    <property type="entry name" value="MAGNESIUM-DEPENDENT PHOSPHATASE 1 MDP1"/>
    <property type="match status" value="1"/>
</dbReference>
<protein>
    <recommendedName>
        <fullName evidence="2">Protein kinase domain-containing protein</fullName>
    </recommendedName>
</protein>
<dbReference type="EMBL" id="NHTK01001271">
    <property type="protein sequence ID" value="PPR01110.1"/>
    <property type="molecule type" value="Genomic_DNA"/>
</dbReference>
<comment type="caution">
    <text evidence="3">The sequence shown here is derived from an EMBL/GenBank/DDBJ whole genome shotgun (WGS) entry which is preliminary data.</text>
</comment>
<dbReference type="GO" id="GO:0003993">
    <property type="term" value="F:acid phosphatase activity"/>
    <property type="evidence" value="ECO:0007669"/>
    <property type="project" value="TreeGrafter"/>
</dbReference>
<dbReference type="InterPro" id="IPR023214">
    <property type="entry name" value="HAD_sf"/>
</dbReference>
<dbReference type="InterPro" id="IPR000719">
    <property type="entry name" value="Prot_kinase_dom"/>
</dbReference>
<proteinExistence type="predicted"/>
<dbReference type="InterPro" id="IPR036412">
    <property type="entry name" value="HAD-like_sf"/>
</dbReference>
<keyword evidence="4" id="KW-1185">Reference proteome</keyword>
<accession>A0A409YDN2</accession>
<gene>
    <name evidence="3" type="ORF">CVT24_000406</name>
</gene>
<organism evidence="3 4">
    <name type="scientific">Panaeolus cyanescens</name>
    <dbReference type="NCBI Taxonomy" id="181874"/>
    <lineage>
        <taxon>Eukaryota</taxon>
        <taxon>Fungi</taxon>
        <taxon>Dikarya</taxon>
        <taxon>Basidiomycota</taxon>
        <taxon>Agaricomycotina</taxon>
        <taxon>Agaricomycetes</taxon>
        <taxon>Agaricomycetidae</taxon>
        <taxon>Agaricales</taxon>
        <taxon>Agaricineae</taxon>
        <taxon>Galeropsidaceae</taxon>
        <taxon>Panaeolus</taxon>
    </lineage>
</organism>
<dbReference type="GO" id="GO:0005524">
    <property type="term" value="F:ATP binding"/>
    <property type="evidence" value="ECO:0007669"/>
    <property type="project" value="UniProtKB-UniRule"/>
</dbReference>
<dbReference type="GO" id="GO:0004672">
    <property type="term" value="F:protein kinase activity"/>
    <property type="evidence" value="ECO:0007669"/>
    <property type="project" value="InterPro"/>
</dbReference>
<evidence type="ECO:0000259" key="2">
    <source>
        <dbReference type="PROSITE" id="PS50011"/>
    </source>
</evidence>
<dbReference type="Pfam" id="PF12689">
    <property type="entry name" value="Acid_PPase"/>
    <property type="match status" value="2"/>
</dbReference>
<evidence type="ECO:0000313" key="4">
    <source>
        <dbReference type="Proteomes" id="UP000284842"/>
    </source>
</evidence>
<dbReference type="PANTHER" id="PTHR17901:SF14">
    <property type="entry name" value="MAGNESIUM-DEPENDENT PHOSPHATASE 1"/>
    <property type="match status" value="1"/>
</dbReference>
<evidence type="ECO:0000256" key="1">
    <source>
        <dbReference type="PROSITE-ProRule" id="PRU10141"/>
    </source>
</evidence>
<dbReference type="InterPro" id="IPR017441">
    <property type="entry name" value="Protein_kinase_ATP_BS"/>
</dbReference>
<feature type="binding site" evidence="1">
    <location>
        <position position="246"/>
    </location>
    <ligand>
        <name>ATP</name>
        <dbReference type="ChEBI" id="CHEBI:30616"/>
    </ligand>
</feature>
<name>A0A409YDN2_9AGAR</name>
<sequence length="833" mass="97012">MPIKAILFEVNFTVWSGNLDPQKWGKGHLARPKLEDNLQRDKSDKRVIRDVSDYSREIRLFEDIPKIIHDIKKRRIRLGFVSKDSPRAMCDRALYFFEYPDENHKDVPIIRSVDYDETGNGDYISILKNVKEWASAEGSEIVLFDCREESLAVERKLGVRVQIVSHRTGVTWDIYNDVLKKYGGDGGGVKGPDTPYCTTSQFAASLLSSFIPWLSADGQPKLGKLLGEGRYSKVYEGVDNSDAVIKVLKNWTTEQRRRLLEIYAVIKTGRPFDPGNGQQDQYLCMIALELRNLHIINELKDPKPEDFSGWFKVKKIQGTHVWKHRLYRKHPFSVEFQEFIKACMYLTMDAIEHVVKKYGVEHCDAHFKNVVFEFDGDKPVRASLLDWGIAVKMKWDGSRYIRGDDFQLIVPIYQDSRPGMKYTPDEFGAASSSMYPKVVALDTDWTLFWGWLKVNEWGKGPGAFSPTEDNIEKRNYWEIQDRTNHNIACGMYADVPKIIKDILKHGAKLAIVSRNSSKAMCDRALWHWTVQDHHGKDKRLIDLVKFDEVYDLDKTNHFRRIKGWTNYDYSDMILYDDEATNNIVEMMLGVTFQVSRDQKGLTWENYQEGLDIWRRTKAIYSPWHGLSLNSYPKRKLLGYSGMDMGTIRELELGKRRTDRSEAARWGFAVYVADDPRVAIYFNDWIKRYFPTTETVVCAIYARDGDIWDRMNKIWAPDMARRDLMQNRSSDFTLGWSEEDRNLQVAKWGVKKPYVLFSRHPNMGPGFPYPFPRRFNELVIYPQVQENLLLTVRMSDAQLRAATNIYYEGKIREWNITIPQETRNDFLQNGENIA</sequence>
<dbReference type="OrthoDB" id="2865258at2759"/>
<feature type="domain" description="Protein kinase" evidence="2">
    <location>
        <begin position="220"/>
        <end position="530"/>
    </location>
</feature>
<dbReference type="PROSITE" id="PS50011">
    <property type="entry name" value="PROTEIN_KINASE_DOM"/>
    <property type="match status" value="1"/>
</dbReference>
<dbReference type="InterPro" id="IPR010036">
    <property type="entry name" value="MDP_1_eu_arc"/>
</dbReference>